<dbReference type="InterPro" id="IPR018977">
    <property type="entry name" value="NurA_domain"/>
</dbReference>
<evidence type="ECO:0000313" key="2">
    <source>
        <dbReference type="EMBL" id="TDT50566.1"/>
    </source>
</evidence>
<comment type="caution">
    <text evidence="2">The sequence shown here is derived from an EMBL/GenBank/DDBJ whole genome shotgun (WGS) entry which is preliminary data.</text>
</comment>
<gene>
    <name evidence="2" type="ORF">EDD71_12731</name>
</gene>
<feature type="domain" description="NurA" evidence="1">
    <location>
        <begin position="58"/>
        <end position="288"/>
    </location>
</feature>
<dbReference type="AlphaFoldDB" id="A0A4R7KCZ4"/>
<dbReference type="SMART" id="SM00933">
    <property type="entry name" value="NurA"/>
    <property type="match status" value="1"/>
</dbReference>
<dbReference type="OrthoDB" id="2986419at2"/>
<dbReference type="Pfam" id="PF09376">
    <property type="entry name" value="NurA"/>
    <property type="match status" value="1"/>
</dbReference>
<protein>
    <submittedName>
        <fullName evidence="2">NurA domain-containing protein</fullName>
    </submittedName>
</protein>
<proteinExistence type="predicted"/>
<sequence length="318" mass="36410">MKLEDLRGRLMAVDKKFKEMYEGLERNKIKSIIYDKMGKPVSLKKLSGYEIENITEKRGIVGVDGSINSYGGIYPHYISLIQSMAKSTLPKEEDIILQDVYVPLFEDEDGQAEDELKRRARMSKLELQAASFAMESFSSKVIFMDGSLMHYGIDCPSEWKKFKEKAISTGKIIIGITEEVKTKDIAEILKTELNLNDSILYDREVLFGILNEGEMLEFRRDLKSKKSESGIKSCYVRLSEDPQVAGLDFIEEQYVEALKYADLIYTLTPEKGRGIPLWLDIVDKEVKVTDEMVKSLVESTISREIREMLLNPKRSKRG</sequence>
<organism evidence="2 3">
    <name type="scientific">Fonticella tunisiensis</name>
    <dbReference type="NCBI Taxonomy" id="1096341"/>
    <lineage>
        <taxon>Bacteria</taxon>
        <taxon>Bacillati</taxon>
        <taxon>Bacillota</taxon>
        <taxon>Clostridia</taxon>
        <taxon>Eubacteriales</taxon>
        <taxon>Clostridiaceae</taxon>
        <taxon>Fonticella</taxon>
    </lineage>
</organism>
<name>A0A4R7KCZ4_9CLOT</name>
<keyword evidence="3" id="KW-1185">Reference proteome</keyword>
<dbReference type="Proteomes" id="UP000295325">
    <property type="component" value="Unassembled WGS sequence"/>
</dbReference>
<reference evidence="2 3" key="1">
    <citation type="submission" date="2019-03" db="EMBL/GenBank/DDBJ databases">
        <title>Genomic Encyclopedia of Type Strains, Phase IV (KMG-IV): sequencing the most valuable type-strain genomes for metagenomic binning, comparative biology and taxonomic classification.</title>
        <authorList>
            <person name="Goeker M."/>
        </authorList>
    </citation>
    <scope>NUCLEOTIDE SEQUENCE [LARGE SCALE GENOMIC DNA]</scope>
    <source>
        <strain evidence="2 3">DSM 24455</strain>
    </source>
</reference>
<evidence type="ECO:0000313" key="3">
    <source>
        <dbReference type="Proteomes" id="UP000295325"/>
    </source>
</evidence>
<evidence type="ECO:0000259" key="1">
    <source>
        <dbReference type="SMART" id="SM00933"/>
    </source>
</evidence>
<dbReference type="RefSeq" id="WP_133629104.1">
    <property type="nucleotide sequence ID" value="NZ_SOAZ01000027.1"/>
</dbReference>
<accession>A0A4R7KCZ4</accession>
<dbReference type="EMBL" id="SOAZ01000027">
    <property type="protein sequence ID" value="TDT50566.1"/>
    <property type="molecule type" value="Genomic_DNA"/>
</dbReference>